<evidence type="ECO:0000313" key="1">
    <source>
        <dbReference type="EMBL" id="PIH09798.1"/>
    </source>
</evidence>
<dbReference type="EMBL" id="PEJG01000010">
    <property type="protein sequence ID" value="PIH09798.1"/>
    <property type="molecule type" value="Genomic_DNA"/>
</dbReference>
<proteinExistence type="predicted"/>
<comment type="caution">
    <text evidence="1">The sequence shown here is derived from an EMBL/GenBank/DDBJ whole genome shotgun (WGS) entry which is preliminary data.</text>
</comment>
<gene>
    <name evidence="1" type="ORF">CTJ08_09320</name>
</gene>
<dbReference type="AlphaFoldDB" id="A0AAE5V6E3"/>
<name>A0AAE5V6E3_STAEP</name>
<evidence type="ECO:0000313" key="2">
    <source>
        <dbReference type="Proteomes" id="UP000228502"/>
    </source>
</evidence>
<protein>
    <submittedName>
        <fullName evidence="1">Uncharacterized protein</fullName>
    </submittedName>
</protein>
<reference evidence="1 2" key="1">
    <citation type="submission" date="2017-10" db="EMBL/GenBank/DDBJ databases">
        <title>genome sequences of Staph epi in chlorhexidine trial.</title>
        <authorList>
            <person name="Greninger A.L."/>
            <person name="Addetia A."/>
            <person name="Qin X."/>
            <person name="Zerr D."/>
        </authorList>
    </citation>
    <scope>NUCLEOTIDE SEQUENCE [LARGE SCALE GENOMIC DNA]</scope>
    <source>
        <strain evidence="1 2">SCH-17</strain>
    </source>
</reference>
<organism evidence="1 2">
    <name type="scientific">Staphylococcus epidermidis</name>
    <dbReference type="NCBI Taxonomy" id="1282"/>
    <lineage>
        <taxon>Bacteria</taxon>
        <taxon>Bacillati</taxon>
        <taxon>Bacillota</taxon>
        <taxon>Bacilli</taxon>
        <taxon>Bacillales</taxon>
        <taxon>Staphylococcaceae</taxon>
        <taxon>Staphylococcus</taxon>
    </lineage>
</organism>
<dbReference type="Proteomes" id="UP000228502">
    <property type="component" value="Unassembled WGS sequence"/>
</dbReference>
<accession>A0AAE5V6E3</accession>
<sequence length="328" mass="40220">MSDENTYKDKYNYYKKFIYLSYYDAIQLLLKKYGKVKDDYFKEKSYNKFLNDEIKTISLGKYSRTSEGLYCHHILEDKYENISNKEYIKHYKYPFEYQKLDNLVYCDLFEHLMLHVLIIKETDGERGLAGLSTYIKPMAKDWYLYRIEPKRKWMQNCKEKSYLPKKISKKLFSDIDHFLKDIQKYNEFREKEKRIEEWEKEDIKRTIQINLQERLLLGINLPEFLNNKQLIHEEKRRYIARHWILGFEKDYNLPRKFIVAAHEHFVRSSIFDTKENNKFSSYRMNVTKEDLLDELAEVMKDEKNKLMNAKYYKYSRLDKYEVDTALNL</sequence>